<evidence type="ECO:0000313" key="4">
    <source>
        <dbReference type="EMBL" id="PVV04725.1"/>
    </source>
</evidence>
<dbReference type="InterPro" id="IPR001680">
    <property type="entry name" value="WD40_rpt"/>
</dbReference>
<dbReference type="InterPro" id="IPR015943">
    <property type="entry name" value="WD40/YVTN_repeat-like_dom_sf"/>
</dbReference>
<dbReference type="OrthoDB" id="538223at2759"/>
<dbReference type="PROSITE" id="PS50082">
    <property type="entry name" value="WD_REPEATS_2"/>
    <property type="match status" value="1"/>
</dbReference>
<dbReference type="Gene3D" id="2.130.10.10">
    <property type="entry name" value="YVTN repeat-like/Quinoprotein amine dehydrogenase"/>
    <property type="match status" value="1"/>
</dbReference>
<sequence>MRNLIAIGGDRNEVLFFDAETGQGKGRALGCTSSILDLQFNSLGTLLAAASGDNSIYIWSLENFGLVKVLTGHISRVVSIKFSQDSSRIPRQNCEDLGGVYRELTILVTGHMDCGIRAWNVQTGNKIRESKVSKDAIVALDLSQDKGQILASSRDGTISVLDSTSFDRLWTLS</sequence>
<feature type="repeat" description="WD" evidence="3">
    <location>
        <begin position="28"/>
        <end position="69"/>
    </location>
</feature>
<proteinExistence type="predicted"/>
<dbReference type="AlphaFoldDB" id="A0A2T9ZJI4"/>
<gene>
    <name evidence="4" type="ORF">BB560_000766</name>
</gene>
<dbReference type="Proteomes" id="UP000245609">
    <property type="component" value="Unassembled WGS sequence"/>
</dbReference>
<accession>A0A2T9ZJI4</accession>
<name>A0A2T9ZJI4_9FUNG</name>
<dbReference type="Pfam" id="PF00400">
    <property type="entry name" value="WD40"/>
    <property type="match status" value="3"/>
</dbReference>
<evidence type="ECO:0000313" key="5">
    <source>
        <dbReference type="Proteomes" id="UP000245609"/>
    </source>
</evidence>
<reference evidence="4 5" key="1">
    <citation type="journal article" date="2018" name="MBio">
        <title>Comparative Genomics Reveals the Core Gene Toolbox for the Fungus-Insect Symbiosis.</title>
        <authorList>
            <person name="Wang Y."/>
            <person name="Stata M."/>
            <person name="Wang W."/>
            <person name="Stajich J.E."/>
            <person name="White M.M."/>
            <person name="Moncalvo J.M."/>
        </authorList>
    </citation>
    <scope>NUCLEOTIDE SEQUENCE [LARGE SCALE GENOMIC DNA]</scope>
    <source>
        <strain evidence="4 5">SC-DP-2</strain>
    </source>
</reference>
<dbReference type="EMBL" id="MBFS01000087">
    <property type="protein sequence ID" value="PVV04725.1"/>
    <property type="molecule type" value="Genomic_DNA"/>
</dbReference>
<dbReference type="InterPro" id="IPR036322">
    <property type="entry name" value="WD40_repeat_dom_sf"/>
</dbReference>
<dbReference type="STRING" id="133381.A0A2T9ZJI4"/>
<keyword evidence="1 3" id="KW-0853">WD repeat</keyword>
<organism evidence="4 5">
    <name type="scientific">Smittium megazygosporum</name>
    <dbReference type="NCBI Taxonomy" id="133381"/>
    <lineage>
        <taxon>Eukaryota</taxon>
        <taxon>Fungi</taxon>
        <taxon>Fungi incertae sedis</taxon>
        <taxon>Zoopagomycota</taxon>
        <taxon>Kickxellomycotina</taxon>
        <taxon>Harpellomycetes</taxon>
        <taxon>Harpellales</taxon>
        <taxon>Legeriomycetaceae</taxon>
        <taxon>Smittium</taxon>
    </lineage>
</organism>
<keyword evidence="5" id="KW-1185">Reference proteome</keyword>
<protein>
    <submittedName>
        <fullName evidence="4">Uncharacterized protein</fullName>
    </submittedName>
</protein>
<evidence type="ECO:0000256" key="2">
    <source>
        <dbReference type="ARBA" id="ARBA00022737"/>
    </source>
</evidence>
<dbReference type="SUPFAM" id="SSF50978">
    <property type="entry name" value="WD40 repeat-like"/>
    <property type="match status" value="1"/>
</dbReference>
<dbReference type="SMART" id="SM00320">
    <property type="entry name" value="WD40"/>
    <property type="match status" value="3"/>
</dbReference>
<comment type="caution">
    <text evidence="4">The sequence shown here is derived from an EMBL/GenBank/DDBJ whole genome shotgun (WGS) entry which is preliminary data.</text>
</comment>
<dbReference type="PANTHER" id="PTHR19848:SF8">
    <property type="entry name" value="F-BOX AND WD REPEAT DOMAIN CONTAINING 7"/>
    <property type="match status" value="1"/>
</dbReference>
<keyword evidence="2" id="KW-0677">Repeat</keyword>
<evidence type="ECO:0000256" key="1">
    <source>
        <dbReference type="ARBA" id="ARBA00022574"/>
    </source>
</evidence>
<dbReference type="PANTHER" id="PTHR19848">
    <property type="entry name" value="WD40 REPEAT PROTEIN"/>
    <property type="match status" value="1"/>
</dbReference>
<evidence type="ECO:0000256" key="3">
    <source>
        <dbReference type="PROSITE-ProRule" id="PRU00221"/>
    </source>
</evidence>